<dbReference type="SUPFAM" id="SSF51735">
    <property type="entry name" value="NAD(P)-binding Rossmann-fold domains"/>
    <property type="match status" value="1"/>
</dbReference>
<dbReference type="Pfam" id="PF13561">
    <property type="entry name" value="adh_short_C2"/>
    <property type="match status" value="1"/>
</dbReference>
<keyword evidence="2" id="KW-0560">Oxidoreductase</keyword>
<dbReference type="FunFam" id="3.40.50.720:FF:000084">
    <property type="entry name" value="Short-chain dehydrogenase reductase"/>
    <property type="match status" value="1"/>
</dbReference>
<dbReference type="PANTHER" id="PTHR43296:SF2">
    <property type="entry name" value="PEROXISOMAL 2,4-DIENOYL-COA REDUCTASE [(3E)-ENOYL-COA-PRODUCING]"/>
    <property type="match status" value="1"/>
</dbReference>
<organism evidence="7">
    <name type="scientific">Nephromyces sp. MMRI</name>
    <dbReference type="NCBI Taxonomy" id="2496275"/>
    <lineage>
        <taxon>Eukaryota</taxon>
        <taxon>Sar</taxon>
        <taxon>Alveolata</taxon>
        <taxon>Apicomplexa</taxon>
        <taxon>Aconoidasida</taxon>
        <taxon>Nephromycida</taxon>
        <taxon>Nephromyces</taxon>
    </lineage>
</organism>
<dbReference type="EMBL" id="MK265982">
    <property type="protein sequence ID" value="AZL94560.1"/>
    <property type="molecule type" value="mRNA"/>
</dbReference>
<name>A0A3Q8UC92_9APIC</name>
<comment type="catalytic activity">
    <reaction evidence="5">
        <text>a (2E,4Z)-dienoyl-CoA + NADPH + H(+) = a 4,5-saturated-(3E)-enoyl-CoA + NADP(+)</text>
        <dbReference type="Rhea" id="RHEA:61892"/>
        <dbReference type="ChEBI" id="CHEBI:15378"/>
        <dbReference type="ChEBI" id="CHEBI:57783"/>
        <dbReference type="ChEBI" id="CHEBI:58349"/>
        <dbReference type="ChEBI" id="CHEBI:85099"/>
        <dbReference type="ChEBI" id="CHEBI:85493"/>
        <dbReference type="EC" id="1.3.1.124"/>
    </reaction>
</comment>
<evidence type="ECO:0000256" key="2">
    <source>
        <dbReference type="ARBA" id="ARBA00023002"/>
    </source>
</evidence>
<dbReference type="EC" id="1.3.1.124" evidence="3"/>
<protein>
    <recommendedName>
        <fullName evidence="3">2,4-dienoyl-CoA reductase [(3E)-enoyl-CoA-producing]</fullName>
        <ecNumber evidence="3">1.3.1.124</ecNumber>
    </recommendedName>
</protein>
<dbReference type="PRINTS" id="PR00081">
    <property type="entry name" value="GDHRDH"/>
</dbReference>
<sequence length="313" mass="33256">MVSDAAMSFTRDCLKGKVALITGGGSGIGRGITSRFMELGAQTIIVSRKYDRVKSTAEELEKQVGGSCYPVQGDVRDYNAIGKIFDHVMEKFNKVDILINCAAGNFLAMPDKLSYNAFRTVMEIDAHGSFICSQHAFNKSFSKIGGGIIINISMTLHYTGALLQTHAGTAKAGIDAMTKHLAAEWGPCGVRVNGVAPGPIAGTAGMSKLGTSKAPVPHGTSKKNDAGDDELDQLTAFIPLQRLGNQKDIANSVVFLCLPEASFITGHTLVVDGGTWLTAGNFAVLDTAVRKAWVERGKAIRAIANDTEFTSKL</sequence>
<dbReference type="PANTHER" id="PTHR43296">
    <property type="entry name" value="PEROXISOMAL 2,4-DIENOYL-COA REDUCTASE"/>
    <property type="match status" value="1"/>
</dbReference>
<evidence type="ECO:0000256" key="5">
    <source>
        <dbReference type="ARBA" id="ARBA00048340"/>
    </source>
</evidence>
<dbReference type="GO" id="GO:0008670">
    <property type="term" value="F:2,4-dienoyl-CoA reductase (NADPH) activity"/>
    <property type="evidence" value="ECO:0007669"/>
    <property type="project" value="InterPro"/>
</dbReference>
<evidence type="ECO:0000256" key="4">
    <source>
        <dbReference type="ARBA" id="ARBA00048009"/>
    </source>
</evidence>
<reference evidence="7" key="1">
    <citation type="journal article" date="2018" name="Genome Biol. Evol.">
        <title>Nephromyces encodes a urate metabolism pathway and predicted peroxisomes, demonstrating these are not ancient losses of apicomplexans.</title>
        <authorList>
            <person name="Paight C."/>
            <person name="Slamovits C.H."/>
            <person name="Saffo M.B."/>
            <person name="Lane C.E."/>
        </authorList>
    </citation>
    <scope>NUCLEOTIDE SEQUENCE</scope>
    <source>
        <strain evidence="6">Neph213</strain>
        <strain evidence="7">Neph267</strain>
    </source>
</reference>
<dbReference type="GO" id="GO:0009062">
    <property type="term" value="P:fatty acid catabolic process"/>
    <property type="evidence" value="ECO:0007669"/>
    <property type="project" value="InterPro"/>
</dbReference>
<dbReference type="InterPro" id="IPR045017">
    <property type="entry name" value="DECR2-like"/>
</dbReference>
<accession>A0A3Q8UC92</accession>
<proteinExistence type="evidence at transcript level"/>
<dbReference type="EMBL" id="MK266036">
    <property type="protein sequence ID" value="AZL94577.1"/>
    <property type="molecule type" value="mRNA"/>
</dbReference>
<evidence type="ECO:0000313" key="7">
    <source>
        <dbReference type="EMBL" id="AZL94577.1"/>
    </source>
</evidence>
<dbReference type="AlphaFoldDB" id="A0A3Q8UC92"/>
<evidence type="ECO:0000256" key="1">
    <source>
        <dbReference type="ARBA" id="ARBA00022857"/>
    </source>
</evidence>
<dbReference type="Gene3D" id="3.40.50.720">
    <property type="entry name" value="NAD(P)-binding Rossmann-like Domain"/>
    <property type="match status" value="1"/>
</dbReference>
<dbReference type="InterPro" id="IPR036291">
    <property type="entry name" value="NAD(P)-bd_dom_sf"/>
</dbReference>
<dbReference type="GO" id="GO:0005777">
    <property type="term" value="C:peroxisome"/>
    <property type="evidence" value="ECO:0007669"/>
    <property type="project" value="TreeGrafter"/>
</dbReference>
<evidence type="ECO:0000313" key="6">
    <source>
        <dbReference type="EMBL" id="AZL94560.1"/>
    </source>
</evidence>
<evidence type="ECO:0000256" key="3">
    <source>
        <dbReference type="ARBA" id="ARBA00026117"/>
    </source>
</evidence>
<comment type="catalytic activity">
    <reaction evidence="4">
        <text>a (2E,4E)-dienoyl-CoA + NADPH + H(+) = a 4,5-saturated-(3E)-enoyl-CoA + NADP(+)</text>
        <dbReference type="Rhea" id="RHEA:45912"/>
        <dbReference type="ChEBI" id="CHEBI:15378"/>
        <dbReference type="ChEBI" id="CHEBI:57783"/>
        <dbReference type="ChEBI" id="CHEBI:58349"/>
        <dbReference type="ChEBI" id="CHEBI:85101"/>
        <dbReference type="ChEBI" id="CHEBI:85493"/>
        <dbReference type="EC" id="1.3.1.124"/>
    </reaction>
</comment>
<dbReference type="InterPro" id="IPR002347">
    <property type="entry name" value="SDR_fam"/>
</dbReference>
<keyword evidence="1" id="KW-0521">NADP</keyword>